<feature type="site" description="Substrate discrimination" evidence="17">
    <location>
        <position position="22"/>
    </location>
</feature>
<dbReference type="Pfam" id="PF11799">
    <property type="entry name" value="IMS_C"/>
    <property type="match status" value="1"/>
</dbReference>
<evidence type="ECO:0000256" key="18">
    <source>
        <dbReference type="SAM" id="MobiDB-lite"/>
    </source>
</evidence>
<sequence length="479" mass="51180">MRHNGRVRSQASILHLDLDAFFASVEQRDKPSLRGKPVIVGGVGARGVVSTASYEARQFGVHSAMPAHEARRRCPHAAFLSGRFDAYRAASRAVMGVLRDLSPLVEPLSLDEAFVDLAAATRPVQLTADGLAALAGSIKDEVAEVTGGLTASIGVGTSKFIAKLATELGKPDGFTLVEPGTEVALISPMSVRKIPGVGPATFDRLRRIGISTIADLQAIDEAELIREIGRSHGTGLRRLANAVDDRAVEPEREAKSISVEDTFETDLVDRDELLSIITADARQVAGRLTAARLLARTVTLKIRLHGFVTHTRSRTFAGATDRVELITELARSLLDDVDTAPGVRLVGVGVAGLTDVLQEDLFSATDDLSPEPDRAEPDRAEPDQADDVQAGADLDDRTADADDRPLHEGGGVDAEAAGLHRVRQRMDWPPGADVVHDEHGPGWVWGAGLGRVTVRFETAATPPGPVRTFADDDPGLHRR</sequence>
<evidence type="ECO:0000313" key="20">
    <source>
        <dbReference type="EMBL" id="SDT16430.1"/>
    </source>
</evidence>
<dbReference type="Gene3D" id="1.10.150.20">
    <property type="entry name" value="5' to 3' exonuclease, C-terminal subdomain"/>
    <property type="match status" value="1"/>
</dbReference>
<dbReference type="EMBL" id="LT629772">
    <property type="protein sequence ID" value="SDT16430.1"/>
    <property type="molecule type" value="Genomic_DNA"/>
</dbReference>
<dbReference type="PANTHER" id="PTHR11076">
    <property type="entry name" value="DNA REPAIR POLYMERASE UMUC / TRANSFERASE FAMILY MEMBER"/>
    <property type="match status" value="1"/>
</dbReference>
<keyword evidence="7 17" id="KW-0548">Nucleotidyltransferase</keyword>
<dbReference type="NCBIfam" id="NF002882">
    <property type="entry name" value="PRK03348.1"/>
    <property type="match status" value="1"/>
</dbReference>
<evidence type="ECO:0000256" key="12">
    <source>
        <dbReference type="ARBA" id="ARBA00022932"/>
    </source>
</evidence>
<keyword evidence="9 17" id="KW-0479">Metal-binding</keyword>
<dbReference type="FunFam" id="3.40.1170.60:FF:000001">
    <property type="entry name" value="DNA polymerase IV"/>
    <property type="match status" value="1"/>
</dbReference>
<dbReference type="InterPro" id="IPR043128">
    <property type="entry name" value="Rev_trsase/Diguanyl_cyclase"/>
</dbReference>
<dbReference type="GO" id="GO:0000287">
    <property type="term" value="F:magnesium ion binding"/>
    <property type="evidence" value="ECO:0007669"/>
    <property type="project" value="UniProtKB-UniRule"/>
</dbReference>
<dbReference type="GO" id="GO:0006261">
    <property type="term" value="P:DNA-templated DNA replication"/>
    <property type="evidence" value="ECO:0007669"/>
    <property type="project" value="UniProtKB-UniRule"/>
</dbReference>
<keyword evidence="11 17" id="KW-0460">Magnesium</keyword>
<evidence type="ECO:0000256" key="11">
    <source>
        <dbReference type="ARBA" id="ARBA00022842"/>
    </source>
</evidence>
<dbReference type="InterPro" id="IPR022880">
    <property type="entry name" value="DNApol_IV"/>
</dbReference>
<dbReference type="InterPro" id="IPR017961">
    <property type="entry name" value="DNA_pol_Y-fam_little_finger"/>
</dbReference>
<proteinExistence type="inferred from homology"/>
<evidence type="ECO:0000256" key="15">
    <source>
        <dbReference type="ARBA" id="ARBA00025589"/>
    </source>
</evidence>
<keyword evidence="21" id="KW-1185">Reference proteome</keyword>
<dbReference type="Gene3D" id="3.30.70.270">
    <property type="match status" value="1"/>
</dbReference>
<keyword evidence="14 17" id="KW-0234">DNA repair</keyword>
<evidence type="ECO:0000256" key="8">
    <source>
        <dbReference type="ARBA" id="ARBA00022705"/>
    </source>
</evidence>
<gene>
    <name evidence="17" type="primary">dinB</name>
    <name evidence="20" type="ORF">SAMN04489812_4392</name>
</gene>
<dbReference type="Proteomes" id="UP000199103">
    <property type="component" value="Chromosome I"/>
</dbReference>
<dbReference type="Pfam" id="PF21999">
    <property type="entry name" value="IMS_HHH_1"/>
    <property type="match status" value="1"/>
</dbReference>
<keyword evidence="4 17" id="KW-0515">Mutator protein</keyword>
<evidence type="ECO:0000256" key="5">
    <source>
        <dbReference type="ARBA" id="ARBA00022490"/>
    </source>
</evidence>
<comment type="function">
    <text evidence="15 17">Poorly processive, error-prone DNA polymerase involved in untargeted mutagenesis. Copies undamaged DNA at stalled replication forks, which arise in vivo from mismatched or misaligned primer ends. These misaligned primers can be extended by PolIV. Exhibits no 3'-5' exonuclease (proofreading) activity. May be involved in translesional synthesis, in conjunction with the beta clamp from PolIII.</text>
</comment>
<dbReference type="FunFam" id="3.30.1490.100:FF:000004">
    <property type="entry name" value="DNA polymerase IV"/>
    <property type="match status" value="1"/>
</dbReference>
<dbReference type="GO" id="GO:0005829">
    <property type="term" value="C:cytosol"/>
    <property type="evidence" value="ECO:0007669"/>
    <property type="project" value="TreeGrafter"/>
</dbReference>
<evidence type="ECO:0000256" key="16">
    <source>
        <dbReference type="ARBA" id="ARBA00049244"/>
    </source>
</evidence>
<dbReference type="InterPro" id="IPR001126">
    <property type="entry name" value="UmuC"/>
</dbReference>
<evidence type="ECO:0000256" key="2">
    <source>
        <dbReference type="ARBA" id="ARBA00010945"/>
    </source>
</evidence>
<dbReference type="InterPro" id="IPR043502">
    <property type="entry name" value="DNA/RNA_pol_sf"/>
</dbReference>
<accession>A0A1H1Y4Q3</accession>
<feature type="binding site" evidence="17">
    <location>
        <position position="111"/>
    </location>
    <ligand>
        <name>Mg(2+)</name>
        <dbReference type="ChEBI" id="CHEBI:18420"/>
    </ligand>
</feature>
<keyword evidence="6 17" id="KW-0808">Transferase</keyword>
<dbReference type="NCBIfam" id="NF002677">
    <property type="entry name" value="PRK02406.1"/>
    <property type="match status" value="1"/>
</dbReference>
<evidence type="ECO:0000259" key="19">
    <source>
        <dbReference type="PROSITE" id="PS50173"/>
    </source>
</evidence>
<protein>
    <recommendedName>
        <fullName evidence="17">DNA polymerase IV</fullName>
        <shortName evidence="17">Pol IV</shortName>
        <ecNumber evidence="17">2.7.7.7</ecNumber>
    </recommendedName>
</protein>
<evidence type="ECO:0000313" key="21">
    <source>
        <dbReference type="Proteomes" id="UP000199103"/>
    </source>
</evidence>
<dbReference type="Gene3D" id="3.40.1170.60">
    <property type="match status" value="1"/>
</dbReference>
<evidence type="ECO:0000256" key="7">
    <source>
        <dbReference type="ARBA" id="ARBA00022695"/>
    </source>
</evidence>
<dbReference type="PANTHER" id="PTHR11076:SF33">
    <property type="entry name" value="DNA POLYMERASE KAPPA"/>
    <property type="match status" value="1"/>
</dbReference>
<feature type="binding site" evidence="17">
    <location>
        <position position="17"/>
    </location>
    <ligand>
        <name>Mg(2+)</name>
        <dbReference type="ChEBI" id="CHEBI:18420"/>
    </ligand>
</feature>
<name>A0A1H1Y4Q3_9ACTN</name>
<dbReference type="Gene3D" id="3.30.1490.100">
    <property type="entry name" value="DNA polymerase, Y-family, little finger domain"/>
    <property type="match status" value="1"/>
</dbReference>
<evidence type="ECO:0000256" key="17">
    <source>
        <dbReference type="HAMAP-Rule" id="MF_01113"/>
    </source>
</evidence>
<dbReference type="GO" id="GO:0003684">
    <property type="term" value="F:damaged DNA binding"/>
    <property type="evidence" value="ECO:0007669"/>
    <property type="project" value="InterPro"/>
</dbReference>
<evidence type="ECO:0000256" key="10">
    <source>
        <dbReference type="ARBA" id="ARBA00022763"/>
    </source>
</evidence>
<dbReference type="InterPro" id="IPR050116">
    <property type="entry name" value="DNA_polymerase-Y"/>
</dbReference>
<evidence type="ECO:0000256" key="1">
    <source>
        <dbReference type="ARBA" id="ARBA00004496"/>
    </source>
</evidence>
<dbReference type="CDD" id="cd03586">
    <property type="entry name" value="PolY_Pol_IV_kappa"/>
    <property type="match status" value="1"/>
</dbReference>
<feature type="compositionally biased region" description="Basic and acidic residues" evidence="18">
    <location>
        <begin position="371"/>
        <end position="382"/>
    </location>
</feature>
<evidence type="ECO:0000256" key="9">
    <source>
        <dbReference type="ARBA" id="ARBA00022723"/>
    </source>
</evidence>
<feature type="domain" description="UmuC" evidence="19">
    <location>
        <begin position="13"/>
        <end position="198"/>
    </location>
</feature>
<dbReference type="SUPFAM" id="SSF56672">
    <property type="entry name" value="DNA/RNA polymerases"/>
    <property type="match status" value="1"/>
</dbReference>
<evidence type="ECO:0000256" key="4">
    <source>
        <dbReference type="ARBA" id="ARBA00022457"/>
    </source>
</evidence>
<comment type="subunit">
    <text evidence="3 17">Monomer.</text>
</comment>
<evidence type="ECO:0000256" key="6">
    <source>
        <dbReference type="ARBA" id="ARBA00022679"/>
    </source>
</evidence>
<keyword evidence="10 17" id="KW-0227">DNA damage</keyword>
<dbReference type="GO" id="GO:0003887">
    <property type="term" value="F:DNA-directed DNA polymerase activity"/>
    <property type="evidence" value="ECO:0007669"/>
    <property type="project" value="UniProtKB-UniRule"/>
</dbReference>
<organism evidence="20 21">
    <name type="scientific">Microlunatus soli</name>
    <dbReference type="NCBI Taxonomy" id="630515"/>
    <lineage>
        <taxon>Bacteria</taxon>
        <taxon>Bacillati</taxon>
        <taxon>Actinomycetota</taxon>
        <taxon>Actinomycetes</taxon>
        <taxon>Propionibacteriales</taxon>
        <taxon>Propionibacteriaceae</taxon>
        <taxon>Microlunatus</taxon>
    </lineage>
</organism>
<comment type="similarity">
    <text evidence="2 17">Belongs to the DNA polymerase type-Y family.</text>
</comment>
<dbReference type="GO" id="GO:0006281">
    <property type="term" value="P:DNA repair"/>
    <property type="evidence" value="ECO:0007669"/>
    <property type="project" value="UniProtKB-UniRule"/>
</dbReference>
<dbReference type="Pfam" id="PF00817">
    <property type="entry name" value="IMS"/>
    <property type="match status" value="1"/>
</dbReference>
<dbReference type="HAMAP" id="MF_01113">
    <property type="entry name" value="DNApol_IV"/>
    <property type="match status" value="1"/>
</dbReference>
<dbReference type="InterPro" id="IPR036775">
    <property type="entry name" value="DNA_pol_Y-fam_lit_finger_sf"/>
</dbReference>
<feature type="region of interest" description="Disordered" evidence="18">
    <location>
        <begin position="364"/>
        <end position="418"/>
    </location>
</feature>
<dbReference type="GO" id="GO:0042276">
    <property type="term" value="P:error-prone translesion synthesis"/>
    <property type="evidence" value="ECO:0007669"/>
    <property type="project" value="TreeGrafter"/>
</dbReference>
<dbReference type="AlphaFoldDB" id="A0A1H1Y4Q3"/>
<keyword evidence="5 17" id="KW-0963">Cytoplasm</keyword>
<comment type="cofactor">
    <cofactor evidence="17">
        <name>Mg(2+)</name>
        <dbReference type="ChEBI" id="CHEBI:18420"/>
    </cofactor>
    <text evidence="17">Binds 2 magnesium ions per subunit.</text>
</comment>
<evidence type="ECO:0000256" key="3">
    <source>
        <dbReference type="ARBA" id="ARBA00011245"/>
    </source>
</evidence>
<dbReference type="InterPro" id="IPR053848">
    <property type="entry name" value="IMS_HHH_1"/>
</dbReference>
<feature type="compositionally biased region" description="Basic and acidic residues" evidence="18">
    <location>
        <begin position="394"/>
        <end position="407"/>
    </location>
</feature>
<dbReference type="STRING" id="630515.SAMN04489812_4392"/>
<feature type="active site" evidence="17">
    <location>
        <position position="112"/>
    </location>
</feature>
<evidence type="ECO:0000256" key="14">
    <source>
        <dbReference type="ARBA" id="ARBA00023204"/>
    </source>
</evidence>
<comment type="catalytic activity">
    <reaction evidence="16 17">
        <text>DNA(n) + a 2'-deoxyribonucleoside 5'-triphosphate = DNA(n+1) + diphosphate</text>
        <dbReference type="Rhea" id="RHEA:22508"/>
        <dbReference type="Rhea" id="RHEA-COMP:17339"/>
        <dbReference type="Rhea" id="RHEA-COMP:17340"/>
        <dbReference type="ChEBI" id="CHEBI:33019"/>
        <dbReference type="ChEBI" id="CHEBI:61560"/>
        <dbReference type="ChEBI" id="CHEBI:173112"/>
        <dbReference type="EC" id="2.7.7.7"/>
    </reaction>
</comment>
<dbReference type="EC" id="2.7.7.7" evidence="17"/>
<keyword evidence="12 17" id="KW-0239">DNA-directed DNA polymerase</keyword>
<keyword evidence="8 17" id="KW-0235">DNA replication</keyword>
<evidence type="ECO:0000256" key="13">
    <source>
        <dbReference type="ARBA" id="ARBA00023125"/>
    </source>
</evidence>
<keyword evidence="13 17" id="KW-0238">DNA-binding</keyword>
<dbReference type="GO" id="GO:0009432">
    <property type="term" value="P:SOS response"/>
    <property type="evidence" value="ECO:0007669"/>
    <property type="project" value="TreeGrafter"/>
</dbReference>
<dbReference type="PROSITE" id="PS50173">
    <property type="entry name" value="UMUC"/>
    <property type="match status" value="1"/>
</dbReference>
<comment type="subcellular location">
    <subcellularLocation>
        <location evidence="1 17">Cytoplasm</location>
    </subcellularLocation>
</comment>
<dbReference type="SUPFAM" id="SSF100879">
    <property type="entry name" value="Lesion bypass DNA polymerase (Y-family), little finger domain"/>
    <property type="match status" value="1"/>
</dbReference>
<reference evidence="20 21" key="1">
    <citation type="submission" date="2016-10" db="EMBL/GenBank/DDBJ databases">
        <authorList>
            <person name="de Groot N.N."/>
        </authorList>
    </citation>
    <scope>NUCLEOTIDE SEQUENCE [LARGE SCALE GENOMIC DNA]</scope>
    <source>
        <strain evidence="20 21">DSM 21800</strain>
    </source>
</reference>